<proteinExistence type="predicted"/>
<accession>A0ABN7WHF5</accession>
<feature type="non-terminal residue" evidence="1">
    <location>
        <position position="1"/>
    </location>
</feature>
<organism evidence="1 2">
    <name type="scientific">Gigaspora margarita</name>
    <dbReference type="NCBI Taxonomy" id="4874"/>
    <lineage>
        <taxon>Eukaryota</taxon>
        <taxon>Fungi</taxon>
        <taxon>Fungi incertae sedis</taxon>
        <taxon>Mucoromycota</taxon>
        <taxon>Glomeromycotina</taxon>
        <taxon>Glomeromycetes</taxon>
        <taxon>Diversisporales</taxon>
        <taxon>Gigasporaceae</taxon>
        <taxon>Gigaspora</taxon>
    </lineage>
</organism>
<dbReference type="Proteomes" id="UP000789901">
    <property type="component" value="Unassembled WGS sequence"/>
</dbReference>
<comment type="caution">
    <text evidence="1">The sequence shown here is derived from an EMBL/GenBank/DDBJ whole genome shotgun (WGS) entry which is preliminary data.</text>
</comment>
<evidence type="ECO:0000313" key="2">
    <source>
        <dbReference type="Proteomes" id="UP000789901"/>
    </source>
</evidence>
<reference evidence="1 2" key="1">
    <citation type="submission" date="2021-06" db="EMBL/GenBank/DDBJ databases">
        <authorList>
            <person name="Kallberg Y."/>
            <person name="Tangrot J."/>
            <person name="Rosling A."/>
        </authorList>
    </citation>
    <scope>NUCLEOTIDE SEQUENCE [LARGE SCALE GENOMIC DNA]</scope>
    <source>
        <strain evidence="1 2">120-4 pot B 10/14</strain>
    </source>
</reference>
<sequence length="91" mass="10467">TDPLVVQKRERPSNQLKSLTEYDNTVSKYLEQALAPLDKNIQLNKSIFKKSNNIYIEVNQDNELSSNNQVHEKGAVNKYKCRVCSRFGHNA</sequence>
<dbReference type="EMBL" id="CAJVQB010042867">
    <property type="protein sequence ID" value="CAG8830730.1"/>
    <property type="molecule type" value="Genomic_DNA"/>
</dbReference>
<protein>
    <submittedName>
        <fullName evidence="1">32387_t:CDS:1</fullName>
    </submittedName>
</protein>
<gene>
    <name evidence="1" type="ORF">GMARGA_LOCUS30424</name>
</gene>
<keyword evidence="2" id="KW-1185">Reference proteome</keyword>
<name>A0ABN7WHF5_GIGMA</name>
<evidence type="ECO:0000313" key="1">
    <source>
        <dbReference type="EMBL" id="CAG8830730.1"/>
    </source>
</evidence>